<name>A0A6C0M0A8_9ZZZZ</name>
<protein>
    <submittedName>
        <fullName evidence="1">Uncharacterized protein</fullName>
    </submittedName>
</protein>
<dbReference type="AlphaFoldDB" id="A0A6C0M0A8"/>
<organism evidence="1">
    <name type="scientific">viral metagenome</name>
    <dbReference type="NCBI Taxonomy" id="1070528"/>
    <lineage>
        <taxon>unclassified sequences</taxon>
        <taxon>metagenomes</taxon>
        <taxon>organismal metagenomes</taxon>
    </lineage>
</organism>
<proteinExistence type="predicted"/>
<accession>A0A6C0M0A8</accession>
<dbReference type="EMBL" id="MN740636">
    <property type="protein sequence ID" value="QHU36377.1"/>
    <property type="molecule type" value="Genomic_DNA"/>
</dbReference>
<sequence>MLINTVANGKNGSNNMTGIKTKQNKLKLKLNSGLYYMNLIIPML</sequence>
<reference evidence="1" key="1">
    <citation type="journal article" date="2020" name="Nature">
        <title>Giant virus diversity and host interactions through global metagenomics.</title>
        <authorList>
            <person name="Schulz F."/>
            <person name="Roux S."/>
            <person name="Paez-Espino D."/>
            <person name="Jungbluth S."/>
            <person name="Walsh D.A."/>
            <person name="Denef V.J."/>
            <person name="McMahon K.D."/>
            <person name="Konstantinidis K.T."/>
            <person name="Eloe-Fadrosh E.A."/>
            <person name="Kyrpides N.C."/>
            <person name="Woyke T."/>
        </authorList>
    </citation>
    <scope>NUCLEOTIDE SEQUENCE</scope>
    <source>
        <strain evidence="1">GVMAG-S-1035124-57</strain>
    </source>
</reference>
<evidence type="ECO:0000313" key="1">
    <source>
        <dbReference type="EMBL" id="QHU36377.1"/>
    </source>
</evidence>